<accession>A0AAV8PTT9</accession>
<name>A0AAV8PTT9_ENSVE</name>
<dbReference type="Proteomes" id="UP001222027">
    <property type="component" value="Unassembled WGS sequence"/>
</dbReference>
<comment type="caution">
    <text evidence="1">The sequence shown here is derived from an EMBL/GenBank/DDBJ whole genome shotgun (WGS) entry which is preliminary data.</text>
</comment>
<evidence type="ECO:0000313" key="1">
    <source>
        <dbReference type="EMBL" id="KAJ8499269.1"/>
    </source>
</evidence>
<dbReference type="EMBL" id="JAQQAF010000003">
    <property type="protein sequence ID" value="KAJ8499269.1"/>
    <property type="molecule type" value="Genomic_DNA"/>
</dbReference>
<reference evidence="1 2" key="1">
    <citation type="submission" date="2022-12" db="EMBL/GenBank/DDBJ databases">
        <title>Chromosome-scale assembly of the Ensete ventricosum genome.</title>
        <authorList>
            <person name="Dussert Y."/>
            <person name="Stocks J."/>
            <person name="Wendawek A."/>
            <person name="Woldeyes F."/>
            <person name="Nichols R.A."/>
            <person name="Borrell J.S."/>
        </authorList>
    </citation>
    <scope>NUCLEOTIDE SEQUENCE [LARGE SCALE GENOMIC DNA]</scope>
    <source>
        <strain evidence="2">cv. Maze</strain>
        <tissue evidence="1">Seeds</tissue>
    </source>
</reference>
<organism evidence="1 2">
    <name type="scientific">Ensete ventricosum</name>
    <name type="common">Abyssinian banana</name>
    <name type="synonym">Musa ensete</name>
    <dbReference type="NCBI Taxonomy" id="4639"/>
    <lineage>
        <taxon>Eukaryota</taxon>
        <taxon>Viridiplantae</taxon>
        <taxon>Streptophyta</taxon>
        <taxon>Embryophyta</taxon>
        <taxon>Tracheophyta</taxon>
        <taxon>Spermatophyta</taxon>
        <taxon>Magnoliopsida</taxon>
        <taxon>Liliopsida</taxon>
        <taxon>Zingiberales</taxon>
        <taxon>Musaceae</taxon>
        <taxon>Ensete</taxon>
    </lineage>
</organism>
<evidence type="ECO:0000313" key="2">
    <source>
        <dbReference type="Proteomes" id="UP001222027"/>
    </source>
</evidence>
<sequence length="95" mass="11359">MNQKQAAADAPSLHIPYDEFIQKKKMKTKILERILYRRTNFHELNLKVESDLKPPTKELIPRNGFFLPEKYWRSVRGRLAASPLDWEQCRTFQIE</sequence>
<keyword evidence="2" id="KW-1185">Reference proteome</keyword>
<dbReference type="AlphaFoldDB" id="A0AAV8PTT9"/>
<protein>
    <submittedName>
        <fullName evidence="1">Uncharacterized protein</fullName>
    </submittedName>
</protein>
<proteinExistence type="predicted"/>
<gene>
    <name evidence="1" type="ORF">OPV22_009821</name>
</gene>